<dbReference type="EMBL" id="CP017476">
    <property type="protein sequence ID" value="AOW13735.1"/>
    <property type="molecule type" value="Genomic_DNA"/>
</dbReference>
<evidence type="ECO:0000313" key="5">
    <source>
        <dbReference type="Proteomes" id="UP000185680"/>
    </source>
</evidence>
<sequence>MSALDGKGFNLATIPAAIKGAEMHKVDRLRETPQRKGVAIPFDQGPVEGRSPCVTTGQAPGGASRRAIWALMLWVDQAERTFNGHSATTAAGCGHC</sequence>
<accession>A0A167I269</accession>
<evidence type="ECO:0000313" key="3">
    <source>
        <dbReference type="EMBL" id="OAD42032.1"/>
    </source>
</evidence>
<dbReference type="Proteomes" id="UP000185657">
    <property type="component" value="Unassembled WGS sequence"/>
</dbReference>
<reference evidence="3 4" key="1">
    <citation type="submission" date="2016-02" db="EMBL/GenBank/DDBJ databases">
        <title>Draft genome sequence of Hydrogenophaga sp. LPB0072.</title>
        <authorList>
            <person name="Shin S.-K."/>
            <person name="Yi H."/>
        </authorList>
    </citation>
    <scope>NUCLEOTIDE SEQUENCE [LARGE SCALE GENOMIC DNA]</scope>
    <source>
        <strain evidence="3 4">LPB0072</strain>
    </source>
</reference>
<evidence type="ECO:0000313" key="2">
    <source>
        <dbReference type="EMBL" id="AOW13735.1"/>
    </source>
</evidence>
<proteinExistence type="predicted"/>
<dbReference type="EMBL" id="LVWD01000013">
    <property type="protein sequence ID" value="OAD42032.1"/>
    <property type="molecule type" value="Genomic_DNA"/>
</dbReference>
<keyword evidence="4" id="KW-1185">Reference proteome</keyword>
<reference evidence="2 5" key="2">
    <citation type="submission" date="2016-10" db="EMBL/GenBank/DDBJ databases">
        <title>Hydorgenophaga sp. LPB0072 isolated from gastropod.</title>
        <authorList>
            <person name="Kim E."/>
            <person name="Yi H."/>
        </authorList>
    </citation>
    <scope>NUCLEOTIDE SEQUENCE [LARGE SCALE GENOMIC DNA]</scope>
    <source>
        <strain evidence="2 5">LPB0072</strain>
    </source>
</reference>
<evidence type="ECO:0000256" key="1">
    <source>
        <dbReference type="SAM" id="MobiDB-lite"/>
    </source>
</evidence>
<protein>
    <submittedName>
        <fullName evidence="2">Uncharacterized protein</fullName>
    </submittedName>
</protein>
<dbReference type="Proteomes" id="UP000185680">
    <property type="component" value="Chromosome"/>
</dbReference>
<organism evidence="2 5">
    <name type="scientific">Hydrogenophaga crassostreae</name>
    <dbReference type="NCBI Taxonomy" id="1763535"/>
    <lineage>
        <taxon>Bacteria</taxon>
        <taxon>Pseudomonadati</taxon>
        <taxon>Pseudomonadota</taxon>
        <taxon>Betaproteobacteria</taxon>
        <taxon>Burkholderiales</taxon>
        <taxon>Comamonadaceae</taxon>
        <taxon>Hydrogenophaga</taxon>
    </lineage>
</organism>
<gene>
    <name evidence="2" type="ORF">LPB072_13665</name>
    <name evidence="3" type="ORF">LPB72_12285</name>
</gene>
<dbReference type="AlphaFoldDB" id="A0A167I269"/>
<name>A0A167I269_9BURK</name>
<feature type="region of interest" description="Disordered" evidence="1">
    <location>
        <begin position="34"/>
        <end position="59"/>
    </location>
</feature>
<dbReference type="KEGG" id="hyl:LPB072_13665"/>
<evidence type="ECO:0000313" key="4">
    <source>
        <dbReference type="Proteomes" id="UP000185657"/>
    </source>
</evidence>
<dbReference type="RefSeq" id="WP_066090785.1">
    <property type="nucleotide sequence ID" value="NZ_CP017476.1"/>
</dbReference>